<accession>A0A841TBX5</accession>
<keyword evidence="2" id="KW-1185">Reference proteome</keyword>
<name>A0A841TBX5_9BACL</name>
<dbReference type="Proteomes" id="UP000574133">
    <property type="component" value="Unassembled WGS sequence"/>
</dbReference>
<dbReference type="RefSeq" id="WP_185179776.1">
    <property type="nucleotide sequence ID" value="NZ_CBCSEP010000010.1"/>
</dbReference>
<dbReference type="EMBL" id="JACJVN010000056">
    <property type="protein sequence ID" value="MBB6678512.1"/>
    <property type="molecule type" value="Genomic_DNA"/>
</dbReference>
<comment type="caution">
    <text evidence="1">The sequence shown here is derived from an EMBL/GenBank/DDBJ whole genome shotgun (WGS) entry which is preliminary data.</text>
</comment>
<dbReference type="AlphaFoldDB" id="A0A841TBX5"/>
<proteinExistence type="predicted"/>
<reference evidence="1 2" key="1">
    <citation type="submission" date="2020-08" db="EMBL/GenBank/DDBJ databases">
        <title>Cohnella phylogeny.</title>
        <authorList>
            <person name="Dunlap C."/>
        </authorList>
    </citation>
    <scope>NUCLEOTIDE SEQUENCE [LARGE SCALE GENOMIC DNA]</scope>
    <source>
        <strain evidence="1 2">DSM 103658</strain>
    </source>
</reference>
<protein>
    <submittedName>
        <fullName evidence="1">Uncharacterized protein</fullName>
    </submittedName>
</protein>
<sequence>MPEQVSIVYLDIRYLGEDQHEIHLKSNLMLEGIGEQNHDARIHGTRGGGSHTERQFLISPPLPDTLEQLEFSLIPSAMFIENKIREVVLD</sequence>
<evidence type="ECO:0000313" key="2">
    <source>
        <dbReference type="Proteomes" id="UP000574133"/>
    </source>
</evidence>
<gene>
    <name evidence="1" type="ORF">H4Q31_14565</name>
</gene>
<organism evidence="1 2">
    <name type="scientific">Cohnella lubricantis</name>
    <dbReference type="NCBI Taxonomy" id="2163172"/>
    <lineage>
        <taxon>Bacteria</taxon>
        <taxon>Bacillati</taxon>
        <taxon>Bacillota</taxon>
        <taxon>Bacilli</taxon>
        <taxon>Bacillales</taxon>
        <taxon>Paenibacillaceae</taxon>
        <taxon>Cohnella</taxon>
    </lineage>
</organism>
<evidence type="ECO:0000313" key="1">
    <source>
        <dbReference type="EMBL" id="MBB6678512.1"/>
    </source>
</evidence>